<dbReference type="GO" id="GO:0009245">
    <property type="term" value="P:lipid A biosynthetic process"/>
    <property type="evidence" value="ECO:0007669"/>
    <property type="project" value="InterPro"/>
</dbReference>
<feature type="transmembrane region" description="Helical" evidence="1">
    <location>
        <begin position="35"/>
        <end position="55"/>
    </location>
</feature>
<keyword evidence="1" id="KW-1133">Transmembrane helix</keyword>
<gene>
    <name evidence="3" type="ORF">FCN74_11475</name>
</gene>
<feature type="transmembrane region" description="Helical" evidence="1">
    <location>
        <begin position="160"/>
        <end position="178"/>
    </location>
</feature>
<dbReference type="Pfam" id="PF07578">
    <property type="entry name" value="LAB_N"/>
    <property type="match status" value="2"/>
</dbReference>
<evidence type="ECO:0000313" key="4">
    <source>
        <dbReference type="Proteomes" id="UP000306552"/>
    </source>
</evidence>
<dbReference type="GO" id="GO:0016746">
    <property type="term" value="F:acyltransferase activity"/>
    <property type="evidence" value="ECO:0007669"/>
    <property type="project" value="UniProtKB-KW"/>
</dbReference>
<dbReference type="AlphaFoldDB" id="A0A4U5TQH1"/>
<keyword evidence="3" id="KW-0012">Acyltransferase</keyword>
<keyword evidence="1" id="KW-0812">Transmembrane</keyword>
<reference evidence="3 4" key="1">
    <citation type="submission" date="2019-04" db="EMBL/GenBank/DDBJ databases">
        <title>Psychroflexus halotolerans sp. nov., isolated from a marine solar saltern.</title>
        <authorList>
            <person name="Feng X."/>
        </authorList>
    </citation>
    <scope>NUCLEOTIDE SEQUENCE [LARGE SCALE GENOMIC DNA]</scope>
    <source>
        <strain evidence="3 4">WDS2C27</strain>
    </source>
</reference>
<evidence type="ECO:0000256" key="1">
    <source>
        <dbReference type="SAM" id="Phobius"/>
    </source>
</evidence>
<proteinExistence type="predicted"/>
<dbReference type="OrthoDB" id="9793186at2"/>
<dbReference type="Proteomes" id="UP000306552">
    <property type="component" value="Unassembled WGS sequence"/>
</dbReference>
<feature type="transmembrane region" description="Helical" evidence="1">
    <location>
        <begin position="6"/>
        <end position="23"/>
    </location>
</feature>
<dbReference type="InterPro" id="IPR011499">
    <property type="entry name" value="Lipid_A_biosynth_N"/>
</dbReference>
<organism evidence="3 4">
    <name type="scientific">Mesohalobacter halotolerans</name>
    <dbReference type="NCBI Taxonomy" id="1883405"/>
    <lineage>
        <taxon>Bacteria</taxon>
        <taxon>Pseudomonadati</taxon>
        <taxon>Bacteroidota</taxon>
        <taxon>Flavobacteriia</taxon>
        <taxon>Flavobacteriales</taxon>
        <taxon>Flavobacteriaceae</taxon>
        <taxon>Mesohalobacter</taxon>
    </lineage>
</organism>
<feature type="domain" description="Lipid A biosynthesis N-terminal" evidence="2">
    <location>
        <begin position="130"/>
        <end position="201"/>
    </location>
</feature>
<sequence>MSSLMIYSVGFLAQLLFSSRTFYQWIASEKQKQVVAPRFFWQMSLLASILLFVYGYLRHDFAIMLGQSLTYFIYIRNIQLEGHWHKFPKISRVFLWLFPALIIVYYYNNNTMDIQNLFNTKNIPLYLLILGIVAQLLFTFRFIYQWIYSEKKKFSSLPKGFWLISLLGSLLILTYGILRLDPVLIIGHSTGIFIYTRNLKLIKGEETH</sequence>
<evidence type="ECO:0000313" key="3">
    <source>
        <dbReference type="EMBL" id="TKS55594.1"/>
    </source>
</evidence>
<keyword evidence="3" id="KW-0808">Transferase</keyword>
<keyword evidence="4" id="KW-1185">Reference proteome</keyword>
<feature type="transmembrane region" description="Helical" evidence="1">
    <location>
        <begin position="90"/>
        <end position="107"/>
    </location>
</feature>
<protein>
    <submittedName>
        <fullName evidence="3">Lauroyl acyltransferase</fullName>
    </submittedName>
</protein>
<comment type="caution">
    <text evidence="3">The sequence shown here is derived from an EMBL/GenBank/DDBJ whole genome shotgun (WGS) entry which is preliminary data.</text>
</comment>
<keyword evidence="1" id="KW-0472">Membrane</keyword>
<dbReference type="GO" id="GO:0008915">
    <property type="term" value="F:lipid-A-disaccharide synthase activity"/>
    <property type="evidence" value="ECO:0007669"/>
    <property type="project" value="InterPro"/>
</dbReference>
<feature type="transmembrane region" description="Helical" evidence="1">
    <location>
        <begin position="127"/>
        <end position="148"/>
    </location>
</feature>
<dbReference type="SMART" id="SM01259">
    <property type="entry name" value="LAB_N"/>
    <property type="match status" value="2"/>
</dbReference>
<accession>A0A4U5TQH1</accession>
<name>A0A4U5TQH1_9FLAO</name>
<dbReference type="Gene3D" id="1.20.1280.290">
    <property type="match status" value="1"/>
</dbReference>
<dbReference type="GO" id="GO:0016020">
    <property type="term" value="C:membrane"/>
    <property type="evidence" value="ECO:0007669"/>
    <property type="project" value="GOC"/>
</dbReference>
<evidence type="ECO:0000259" key="2">
    <source>
        <dbReference type="SMART" id="SM01259"/>
    </source>
</evidence>
<feature type="domain" description="Lipid A biosynthesis N-terminal" evidence="2">
    <location>
        <begin position="9"/>
        <end position="80"/>
    </location>
</feature>
<dbReference type="EMBL" id="SWMU01000005">
    <property type="protein sequence ID" value="TKS55594.1"/>
    <property type="molecule type" value="Genomic_DNA"/>
</dbReference>
<dbReference type="RefSeq" id="WP_138932779.1">
    <property type="nucleotide sequence ID" value="NZ_SWMU01000005.1"/>
</dbReference>